<feature type="non-terminal residue" evidence="2">
    <location>
        <position position="289"/>
    </location>
</feature>
<accession>A0A1B6KPS1</accession>
<gene>
    <name evidence="2" type="ORF">g.39400</name>
</gene>
<name>A0A1B6KPS1_9HEMI</name>
<dbReference type="AlphaFoldDB" id="A0A1B6KPS1"/>
<reference evidence="2" key="1">
    <citation type="submission" date="2015-11" db="EMBL/GenBank/DDBJ databases">
        <title>De novo transcriptome assembly of four potential Pierce s Disease insect vectors from Arizona vineyards.</title>
        <authorList>
            <person name="Tassone E.E."/>
        </authorList>
    </citation>
    <scope>NUCLEOTIDE SEQUENCE</scope>
</reference>
<feature type="region of interest" description="Disordered" evidence="1">
    <location>
        <begin position="181"/>
        <end position="207"/>
    </location>
</feature>
<feature type="compositionally biased region" description="Acidic residues" evidence="1">
    <location>
        <begin position="1"/>
        <end position="20"/>
    </location>
</feature>
<feature type="region of interest" description="Disordered" evidence="1">
    <location>
        <begin position="1"/>
        <end position="97"/>
    </location>
</feature>
<protein>
    <submittedName>
        <fullName evidence="2">Uncharacterized protein</fullName>
    </submittedName>
</protein>
<feature type="compositionally biased region" description="Basic and acidic residues" evidence="1">
    <location>
        <begin position="60"/>
        <end position="78"/>
    </location>
</feature>
<proteinExistence type="predicted"/>
<organism evidence="2">
    <name type="scientific">Graphocephala atropunctata</name>
    <dbReference type="NCBI Taxonomy" id="36148"/>
    <lineage>
        <taxon>Eukaryota</taxon>
        <taxon>Metazoa</taxon>
        <taxon>Ecdysozoa</taxon>
        <taxon>Arthropoda</taxon>
        <taxon>Hexapoda</taxon>
        <taxon>Insecta</taxon>
        <taxon>Pterygota</taxon>
        <taxon>Neoptera</taxon>
        <taxon>Paraneoptera</taxon>
        <taxon>Hemiptera</taxon>
        <taxon>Auchenorrhyncha</taxon>
        <taxon>Membracoidea</taxon>
        <taxon>Cicadellidae</taxon>
        <taxon>Cicadellinae</taxon>
        <taxon>Cicadellini</taxon>
        <taxon>Graphocephala</taxon>
    </lineage>
</organism>
<dbReference type="EMBL" id="GEBQ01026534">
    <property type="protein sequence ID" value="JAT13443.1"/>
    <property type="molecule type" value="Transcribed_RNA"/>
</dbReference>
<evidence type="ECO:0000313" key="2">
    <source>
        <dbReference type="EMBL" id="JAT13443.1"/>
    </source>
</evidence>
<sequence>MADEENQPPEEEEPNAEAEPAEAQPDETPTGDEETAPDNNEGEGEAGPPTDEAAVDEEGGGEKKEDDEKKTEKDAAKEKGRKTRQLFDSKGSLMETESYVRDKLEEFKEKRAAVAVLISDLQAKVKEYKGKENPTDDDIANLKKYHAAFLEKLGEYESMTRSLERLMGMADVPTSQLDMTMSGPPLPKPAKPVTPAAEKPAKPSVLDSDLEDKLPKLIVCGTDMGDNVPRIIVCEPLRKADMEPFYKTSLKEGGVGVNVGDTSVINKMNECLQRQQDLCAENAEMAKIR</sequence>
<evidence type="ECO:0000256" key="1">
    <source>
        <dbReference type="SAM" id="MobiDB-lite"/>
    </source>
</evidence>
<feature type="compositionally biased region" description="Acidic residues" evidence="1">
    <location>
        <begin position="29"/>
        <end position="44"/>
    </location>
</feature>